<comment type="caution">
    <text evidence="2">The sequence shown here is derived from an EMBL/GenBank/DDBJ whole genome shotgun (WGS) entry which is preliminary data.</text>
</comment>
<name>A0A916TSP4_9SPHN</name>
<dbReference type="InterPro" id="IPR029045">
    <property type="entry name" value="ClpP/crotonase-like_dom_sf"/>
</dbReference>
<comment type="similarity">
    <text evidence="1">Belongs to the enoyl-CoA hydratase/isomerase family.</text>
</comment>
<reference evidence="2" key="1">
    <citation type="journal article" date="2014" name="Int. J. Syst. Evol. Microbiol.">
        <title>Complete genome sequence of Corynebacterium casei LMG S-19264T (=DSM 44701T), isolated from a smear-ripened cheese.</title>
        <authorList>
            <consortium name="US DOE Joint Genome Institute (JGI-PGF)"/>
            <person name="Walter F."/>
            <person name="Albersmeier A."/>
            <person name="Kalinowski J."/>
            <person name="Ruckert C."/>
        </authorList>
    </citation>
    <scope>NUCLEOTIDE SEQUENCE</scope>
    <source>
        <strain evidence="2">CGMCC 1.15095</strain>
    </source>
</reference>
<keyword evidence="3" id="KW-1185">Reference proteome</keyword>
<dbReference type="EMBL" id="BMHK01000013">
    <property type="protein sequence ID" value="GGC03451.1"/>
    <property type="molecule type" value="Genomic_DNA"/>
</dbReference>
<dbReference type="SUPFAM" id="SSF52096">
    <property type="entry name" value="ClpP/crotonase"/>
    <property type="match status" value="1"/>
</dbReference>
<dbReference type="RefSeq" id="WP_188771535.1">
    <property type="nucleotide sequence ID" value="NZ_BMHK01000013.1"/>
</dbReference>
<gene>
    <name evidence="2" type="primary">paaG</name>
    <name evidence="2" type="ORF">GCM10011494_22400</name>
</gene>
<sequence length="243" mass="25715">MSVLSVEEARDGVMLLTLDRPAQRNAIDLELLDALTEAFERFRGEAIWRAAVVTGRPPAFCAGLDLKTFSAPDAPRERVTALIQSIPRLDKPIVAAVNGAAYTGGLEMALGCDFILASEEARFADTHARIGALSGSGMGSRLPHAVGTRFARQMMLSCEPIDAATALRIGLANDVLPADLLIPRALEVASAIAAHDPDLIRIAKFVLDRGSETTLGDAIAIEADALARRKAEGAMSWTAGAAR</sequence>
<dbReference type="GO" id="GO:0003824">
    <property type="term" value="F:catalytic activity"/>
    <property type="evidence" value="ECO:0007669"/>
    <property type="project" value="UniProtKB-ARBA"/>
</dbReference>
<evidence type="ECO:0000313" key="3">
    <source>
        <dbReference type="Proteomes" id="UP000608154"/>
    </source>
</evidence>
<dbReference type="AlphaFoldDB" id="A0A916TSP4"/>
<dbReference type="Gene3D" id="3.90.226.10">
    <property type="entry name" value="2-enoyl-CoA Hydratase, Chain A, domain 1"/>
    <property type="match status" value="1"/>
</dbReference>
<dbReference type="CDD" id="cd06558">
    <property type="entry name" value="crotonase-like"/>
    <property type="match status" value="1"/>
</dbReference>
<dbReference type="Pfam" id="PF00378">
    <property type="entry name" value="ECH_1"/>
    <property type="match status" value="1"/>
</dbReference>
<dbReference type="Proteomes" id="UP000608154">
    <property type="component" value="Unassembled WGS sequence"/>
</dbReference>
<dbReference type="InterPro" id="IPR001753">
    <property type="entry name" value="Enoyl-CoA_hydra/iso"/>
</dbReference>
<dbReference type="PANTHER" id="PTHR43802">
    <property type="entry name" value="ENOYL-COA HYDRATASE"/>
    <property type="match status" value="1"/>
</dbReference>
<evidence type="ECO:0000313" key="2">
    <source>
        <dbReference type="EMBL" id="GGC03451.1"/>
    </source>
</evidence>
<protein>
    <submittedName>
        <fullName evidence="2">Enoyl-CoA hydratase</fullName>
    </submittedName>
</protein>
<proteinExistence type="inferred from homology"/>
<evidence type="ECO:0000256" key="1">
    <source>
        <dbReference type="ARBA" id="ARBA00005254"/>
    </source>
</evidence>
<dbReference type="PANTHER" id="PTHR43802:SF1">
    <property type="entry name" value="IP11341P-RELATED"/>
    <property type="match status" value="1"/>
</dbReference>
<reference evidence="2" key="2">
    <citation type="submission" date="2020-09" db="EMBL/GenBank/DDBJ databases">
        <authorList>
            <person name="Sun Q."/>
            <person name="Zhou Y."/>
        </authorList>
    </citation>
    <scope>NUCLEOTIDE SEQUENCE</scope>
    <source>
        <strain evidence="2">CGMCC 1.15095</strain>
    </source>
</reference>
<accession>A0A916TSP4</accession>
<organism evidence="2 3">
    <name type="scientific">Novosphingobium endophyticum</name>
    <dbReference type="NCBI Taxonomy" id="1955250"/>
    <lineage>
        <taxon>Bacteria</taxon>
        <taxon>Pseudomonadati</taxon>
        <taxon>Pseudomonadota</taxon>
        <taxon>Alphaproteobacteria</taxon>
        <taxon>Sphingomonadales</taxon>
        <taxon>Sphingomonadaceae</taxon>
        <taxon>Novosphingobium</taxon>
    </lineage>
</organism>